<accession>A0A3A1V2K0</accession>
<reference evidence="3 4" key="1">
    <citation type="submission" date="2018-09" db="EMBL/GenBank/DDBJ databases">
        <title>Paenibacillus aracenensis nov. sp. isolated from a cave in southern Spain.</title>
        <authorList>
            <person name="Jurado V."/>
            <person name="Gutierrez-Patricio S."/>
            <person name="Gonzalez-Pimentel J.L."/>
            <person name="Miller A.Z."/>
            <person name="Laiz L."/>
            <person name="Saiz-Jimenez C."/>
        </authorList>
    </citation>
    <scope>NUCLEOTIDE SEQUENCE [LARGE SCALE GENOMIC DNA]</scope>
    <source>
        <strain evidence="3 4">DSM 22867</strain>
    </source>
</reference>
<feature type="signal peptide" evidence="2">
    <location>
        <begin position="1"/>
        <end position="18"/>
    </location>
</feature>
<gene>
    <name evidence="3" type="ORF">D3P08_12325</name>
</gene>
<organism evidence="3 4">
    <name type="scientific">Paenibacillus nanensis</name>
    <dbReference type="NCBI Taxonomy" id="393251"/>
    <lineage>
        <taxon>Bacteria</taxon>
        <taxon>Bacillati</taxon>
        <taxon>Bacillota</taxon>
        <taxon>Bacilli</taxon>
        <taxon>Bacillales</taxon>
        <taxon>Paenibacillaceae</taxon>
        <taxon>Paenibacillus</taxon>
    </lineage>
</organism>
<evidence type="ECO:0000313" key="3">
    <source>
        <dbReference type="EMBL" id="RIX52783.1"/>
    </source>
</evidence>
<feature type="compositionally biased region" description="Polar residues" evidence="1">
    <location>
        <begin position="74"/>
        <end position="95"/>
    </location>
</feature>
<dbReference type="EMBL" id="QXQA01000006">
    <property type="protein sequence ID" value="RIX52783.1"/>
    <property type="molecule type" value="Genomic_DNA"/>
</dbReference>
<dbReference type="OrthoDB" id="2989717at2"/>
<proteinExistence type="predicted"/>
<feature type="chain" id="PRO_5038764112" description="Lipoprotein" evidence="2">
    <location>
        <begin position="19"/>
        <end position="125"/>
    </location>
</feature>
<comment type="caution">
    <text evidence="3">The sequence shown here is derived from an EMBL/GenBank/DDBJ whole genome shotgun (WGS) entry which is preliminary data.</text>
</comment>
<protein>
    <recommendedName>
        <fullName evidence="5">Lipoprotein</fullName>
    </recommendedName>
</protein>
<dbReference type="Proteomes" id="UP000266482">
    <property type="component" value="Unassembled WGS sequence"/>
</dbReference>
<keyword evidence="4" id="KW-1185">Reference proteome</keyword>
<feature type="region of interest" description="Disordered" evidence="1">
    <location>
        <begin position="72"/>
        <end position="98"/>
    </location>
</feature>
<keyword evidence="2" id="KW-0732">Signal</keyword>
<evidence type="ECO:0000313" key="4">
    <source>
        <dbReference type="Proteomes" id="UP000266482"/>
    </source>
</evidence>
<sequence>MKKILVILLILVPLCGCLNNNSTSYTGESKNWSARYSIDNPKGEYHNNTLKITYKGENPKEVSVIKFKYEGPNISGSGEQKLSGSDSVVSKSEGNGTLPLEDSKINVTIEWNGKNEELILSTPSK</sequence>
<name>A0A3A1V2K0_9BACL</name>
<dbReference type="RefSeq" id="WP_119599991.1">
    <property type="nucleotide sequence ID" value="NZ_QXQA01000006.1"/>
</dbReference>
<evidence type="ECO:0000256" key="2">
    <source>
        <dbReference type="SAM" id="SignalP"/>
    </source>
</evidence>
<evidence type="ECO:0000256" key="1">
    <source>
        <dbReference type="SAM" id="MobiDB-lite"/>
    </source>
</evidence>
<evidence type="ECO:0008006" key="5">
    <source>
        <dbReference type="Google" id="ProtNLM"/>
    </source>
</evidence>
<dbReference type="AlphaFoldDB" id="A0A3A1V2K0"/>